<dbReference type="PANTHER" id="PTHR32444">
    <property type="entry name" value="BULB-TYPE LECTIN DOMAIN-CONTAINING PROTEIN"/>
    <property type="match status" value="1"/>
</dbReference>
<dbReference type="Gene3D" id="2.90.10.10">
    <property type="entry name" value="Bulb-type lectin domain"/>
    <property type="match status" value="1"/>
</dbReference>
<dbReference type="GeneID" id="120278048"/>
<gene>
    <name evidence="4" type="primary">LOC120278048</name>
</gene>
<dbReference type="Proteomes" id="UP001515500">
    <property type="component" value="Chromosome 15"/>
</dbReference>
<name>A0AB40CQQ3_DIOCR</name>
<dbReference type="InterPro" id="IPR001480">
    <property type="entry name" value="Bulb-type_lectin_dom"/>
</dbReference>
<dbReference type="Pfam" id="PF01453">
    <property type="entry name" value="B_lectin"/>
    <property type="match status" value="1"/>
</dbReference>
<dbReference type="InterPro" id="IPR036426">
    <property type="entry name" value="Bulb-type_lectin_dom_sf"/>
</dbReference>
<dbReference type="GO" id="GO:0051707">
    <property type="term" value="P:response to other organism"/>
    <property type="evidence" value="ECO:0007669"/>
    <property type="project" value="UniProtKB-ARBA"/>
</dbReference>
<feature type="domain" description="Bulb-type lectin" evidence="2">
    <location>
        <begin position="33"/>
        <end position="149"/>
    </location>
</feature>
<reference evidence="4" key="1">
    <citation type="submission" date="2025-08" db="UniProtKB">
        <authorList>
            <consortium name="RefSeq"/>
        </authorList>
    </citation>
    <scope>IDENTIFICATION</scope>
</reference>
<evidence type="ECO:0000313" key="3">
    <source>
        <dbReference type="Proteomes" id="UP001515500"/>
    </source>
</evidence>
<evidence type="ECO:0000259" key="2">
    <source>
        <dbReference type="PROSITE" id="PS50927"/>
    </source>
</evidence>
<keyword evidence="1" id="KW-0732">Signal</keyword>
<proteinExistence type="predicted"/>
<dbReference type="CDD" id="cd00028">
    <property type="entry name" value="B_lectin"/>
    <property type="match status" value="1"/>
</dbReference>
<sequence>MFTKSSIIIIIHSSSFLLLLILHTFLLKVSQGQNTLLLGESIKEGQSLVSSNRIYELGFFNSTNSTNSYVGIWYHQLPVKTIIWVANREKPVSDSSGVITIDTQGALVINDSKGTIFSSNTKGSNQTIAKLMNSGNFVLKASKYSQEFL</sequence>
<dbReference type="FunFam" id="2.90.10.10:FF:000005">
    <property type="entry name" value="G-type lectin S-receptor-like serine/threonine-protein kinase"/>
    <property type="match status" value="1"/>
</dbReference>
<evidence type="ECO:0000313" key="4">
    <source>
        <dbReference type="RefSeq" id="XP_039140877.1"/>
    </source>
</evidence>
<accession>A0AB40CQQ3</accession>
<dbReference type="AlphaFoldDB" id="A0AB40CQQ3"/>
<keyword evidence="3" id="KW-1185">Reference proteome</keyword>
<dbReference type="PANTHER" id="PTHR32444:SF118">
    <property type="entry name" value="OS09G0551150 PROTEIN"/>
    <property type="match status" value="1"/>
</dbReference>
<evidence type="ECO:0000256" key="1">
    <source>
        <dbReference type="SAM" id="SignalP"/>
    </source>
</evidence>
<dbReference type="SMART" id="SM00108">
    <property type="entry name" value="B_lectin"/>
    <property type="match status" value="1"/>
</dbReference>
<feature type="signal peptide" evidence="1">
    <location>
        <begin position="1"/>
        <end position="32"/>
    </location>
</feature>
<dbReference type="RefSeq" id="XP_039140877.1">
    <property type="nucleotide sequence ID" value="XM_039284943.1"/>
</dbReference>
<feature type="chain" id="PRO_5044262323" evidence="1">
    <location>
        <begin position="33"/>
        <end position="149"/>
    </location>
</feature>
<protein>
    <submittedName>
        <fullName evidence="4">G-type lectin S-receptor-like serine/threonine-protein kinase At1g11300</fullName>
    </submittedName>
</protein>
<dbReference type="PROSITE" id="PS50927">
    <property type="entry name" value="BULB_LECTIN"/>
    <property type="match status" value="1"/>
</dbReference>
<organism evidence="3 4">
    <name type="scientific">Dioscorea cayennensis subsp. rotundata</name>
    <name type="common">White Guinea yam</name>
    <name type="synonym">Dioscorea rotundata</name>
    <dbReference type="NCBI Taxonomy" id="55577"/>
    <lineage>
        <taxon>Eukaryota</taxon>
        <taxon>Viridiplantae</taxon>
        <taxon>Streptophyta</taxon>
        <taxon>Embryophyta</taxon>
        <taxon>Tracheophyta</taxon>
        <taxon>Spermatophyta</taxon>
        <taxon>Magnoliopsida</taxon>
        <taxon>Liliopsida</taxon>
        <taxon>Dioscoreales</taxon>
        <taxon>Dioscoreaceae</taxon>
        <taxon>Dioscorea</taxon>
    </lineage>
</organism>
<dbReference type="SUPFAM" id="SSF51110">
    <property type="entry name" value="alpha-D-mannose-specific plant lectins"/>
    <property type="match status" value="1"/>
</dbReference>